<feature type="region of interest" description="Disordered" evidence="1">
    <location>
        <begin position="1"/>
        <end position="66"/>
    </location>
</feature>
<proteinExistence type="predicted"/>
<name>A0ABN5V753_9ACTN</name>
<gene>
    <name evidence="2" type="ORF">SGFS_000550</name>
</gene>
<accession>A0ABN5V753</accession>
<feature type="compositionally biased region" description="Basic and acidic residues" evidence="1">
    <location>
        <begin position="55"/>
        <end position="66"/>
    </location>
</feature>
<reference evidence="2 3" key="2">
    <citation type="journal article" date="2023" name="ChemBioChem">
        <title>Acyltransferase Domain Exchange between Two Independent Type I Polyketide Synthases in the Same Producer Strain of Macrolide Antibiotics.</title>
        <authorList>
            <person name="Kudo F."/>
            <person name="Kishikawa K."/>
            <person name="Tsuboi K."/>
            <person name="Kido T."/>
            <person name="Usui T."/>
            <person name="Hashimoto J."/>
            <person name="Shin-Ya K."/>
            <person name="Miyanaga A."/>
            <person name="Eguchi T."/>
        </authorList>
    </citation>
    <scope>NUCLEOTIDE SEQUENCE [LARGE SCALE GENOMIC DNA]</scope>
    <source>
        <strain evidence="2 3">A-8890</strain>
    </source>
</reference>
<sequence length="66" mass="6625">MTTPVSQTVTINAPPNRTHSASTSGAACTTRVVPVASDGPEASAKSPPAGNSVPREGECSETSKRS</sequence>
<reference evidence="2 3" key="1">
    <citation type="journal article" date="2010" name="ChemBioChem">
        <title>Cloning and characterization of the biosynthetic gene cluster of 16-membered macrolide antibiotic FD-891: involvement of a dual functional cytochrome P450 monooxygenase catalyzing epoxidation and hydroxylation.</title>
        <authorList>
            <person name="Kudo F."/>
            <person name="Motegi A."/>
            <person name="Mizoue K."/>
            <person name="Eguchi T."/>
        </authorList>
    </citation>
    <scope>NUCLEOTIDE SEQUENCE [LARGE SCALE GENOMIC DNA]</scope>
    <source>
        <strain evidence="2 3">A-8890</strain>
    </source>
</reference>
<keyword evidence="3" id="KW-1185">Reference proteome</keyword>
<protein>
    <submittedName>
        <fullName evidence="2">Uncharacterized protein</fullName>
    </submittedName>
</protein>
<evidence type="ECO:0000256" key="1">
    <source>
        <dbReference type="SAM" id="MobiDB-lite"/>
    </source>
</evidence>
<dbReference type="EMBL" id="AP018448">
    <property type="protein sequence ID" value="BBC28764.1"/>
    <property type="molecule type" value="Genomic_DNA"/>
</dbReference>
<feature type="compositionally biased region" description="Polar residues" evidence="1">
    <location>
        <begin position="1"/>
        <end position="27"/>
    </location>
</feature>
<organism evidence="2 3">
    <name type="scientific">Streptomyces graminofaciens</name>
    <dbReference type="NCBI Taxonomy" id="68212"/>
    <lineage>
        <taxon>Bacteria</taxon>
        <taxon>Bacillati</taxon>
        <taxon>Actinomycetota</taxon>
        <taxon>Actinomycetes</taxon>
        <taxon>Kitasatosporales</taxon>
        <taxon>Streptomycetaceae</taxon>
        <taxon>Streptomyces</taxon>
    </lineage>
</organism>
<evidence type="ECO:0000313" key="3">
    <source>
        <dbReference type="Proteomes" id="UP001321542"/>
    </source>
</evidence>
<dbReference type="Proteomes" id="UP001321542">
    <property type="component" value="Chromosome"/>
</dbReference>
<evidence type="ECO:0000313" key="2">
    <source>
        <dbReference type="EMBL" id="BBC28764.1"/>
    </source>
</evidence>